<dbReference type="AlphaFoldDB" id="A0A0N0NIH0"/>
<evidence type="ECO:0000256" key="2">
    <source>
        <dbReference type="ARBA" id="ARBA00022729"/>
    </source>
</evidence>
<evidence type="ECO:0000313" key="10">
    <source>
        <dbReference type="Proteomes" id="UP000038010"/>
    </source>
</evidence>
<dbReference type="Pfam" id="PF13015">
    <property type="entry name" value="PRKCSH_1"/>
    <property type="match status" value="1"/>
</dbReference>
<feature type="region of interest" description="Disordered" evidence="6">
    <location>
        <begin position="398"/>
        <end position="434"/>
    </location>
</feature>
<feature type="compositionally biased region" description="Basic and acidic residues" evidence="6">
    <location>
        <begin position="399"/>
        <end position="413"/>
    </location>
</feature>
<gene>
    <name evidence="9" type="ORF">AB675_11727</name>
</gene>
<feature type="chain" id="PRO_5005856762" description="Glucosidase 2 subunit beta" evidence="7">
    <location>
        <begin position="22"/>
        <end position="595"/>
    </location>
</feature>
<keyword evidence="10" id="KW-1185">Reference proteome</keyword>
<dbReference type="InterPro" id="IPR039794">
    <property type="entry name" value="Gtb1-like"/>
</dbReference>
<feature type="domain" description="MRH" evidence="8">
    <location>
        <begin position="449"/>
        <end position="563"/>
    </location>
</feature>
<dbReference type="InterPro" id="IPR044865">
    <property type="entry name" value="MRH_dom"/>
</dbReference>
<dbReference type="GO" id="GO:0006491">
    <property type="term" value="P:N-glycan processing"/>
    <property type="evidence" value="ECO:0007669"/>
    <property type="project" value="TreeGrafter"/>
</dbReference>
<feature type="coiled-coil region" evidence="5">
    <location>
        <begin position="179"/>
        <end position="279"/>
    </location>
</feature>
<protein>
    <recommendedName>
        <fullName evidence="1">Glucosidase 2 subunit beta</fullName>
    </recommendedName>
</protein>
<sequence length="595" mass="65228">MIIRSEVLLLGVLYPLRSSAAETRSSDSRPRGVGPEFAKFFKPSAKDTFTCISNPSISIPFSRVNDDYCDCPDGSDEPGTAACSFLSPYSPPQYHPGPDTVAAATLNSSLALPGFYCKNKGHVPSYIRFESVNDGRCDYDVCCDGSDEFGGVGGIKCPDKCNEIGKEYRKHEEIRQKTLQGALKRKKELATQANTAKQEVQNAINMLQIKMEAVKVKVKDAETNLADVEHREKMRIVRGGSAPGGGKLPILVNLAQERIKELRSSLEKTKSQRDSMSARVIELEGLLTKLKEDRNPNFNDAGVKAAVQGWEDYAARETTDSWSDAEDRDLAAIMAEDSDSNGINWAEFQSDDSSDSDVAALYSFTSYLPPGVSSWIDTKVASIRQLLIENGVLPSKTTDVGESKAVQEAKKSVDAAGQSLSDAERNLSKHQEDLDKDYGPEGIFRALKDTCITKDSGEYTYELCFMGKTQQKPRKGGSGTTMGNFVGFDVEEVDDDVGLDGKGLGRGERVVMKYENGQHCWNGPNRSTRVVLACAKEDEIWKISESEKCVYRMEVGTAAVCHATRDGNKAVEMLPLVVTVLRGITSCRGWCWAIV</sequence>
<dbReference type="EMBL" id="LFJN01000040">
    <property type="protein sequence ID" value="KPI35429.1"/>
    <property type="molecule type" value="Genomic_DNA"/>
</dbReference>
<dbReference type="PANTHER" id="PTHR12630:SF1">
    <property type="entry name" value="GLUCOSIDASE 2 SUBUNIT BETA"/>
    <property type="match status" value="1"/>
</dbReference>
<reference evidence="9 10" key="1">
    <citation type="submission" date="2015-06" db="EMBL/GenBank/DDBJ databases">
        <title>Draft genome of the ant-associated black yeast Phialophora attae CBS 131958.</title>
        <authorList>
            <person name="Moreno L.F."/>
            <person name="Stielow B.J."/>
            <person name="de Hoog S."/>
            <person name="Vicente V.A."/>
            <person name="Weiss V.A."/>
            <person name="de Vries M."/>
            <person name="Cruz L.M."/>
            <person name="Souza E.M."/>
        </authorList>
    </citation>
    <scope>NUCLEOTIDE SEQUENCE [LARGE SCALE GENOMIC DNA]</scope>
    <source>
        <strain evidence="9 10">CBS 131958</strain>
    </source>
</reference>
<accession>A0A0N0NIH0</accession>
<dbReference type="SUPFAM" id="SSF57424">
    <property type="entry name" value="LDL receptor-like module"/>
    <property type="match status" value="1"/>
</dbReference>
<feature type="signal peptide" evidence="7">
    <location>
        <begin position="1"/>
        <end position="21"/>
    </location>
</feature>
<comment type="caution">
    <text evidence="9">The sequence shown here is derived from an EMBL/GenBank/DDBJ whole genome shotgun (WGS) entry which is preliminary data.</text>
</comment>
<organism evidence="9 10">
    <name type="scientific">Cyphellophora attinorum</name>
    <dbReference type="NCBI Taxonomy" id="1664694"/>
    <lineage>
        <taxon>Eukaryota</taxon>
        <taxon>Fungi</taxon>
        <taxon>Dikarya</taxon>
        <taxon>Ascomycota</taxon>
        <taxon>Pezizomycotina</taxon>
        <taxon>Eurotiomycetes</taxon>
        <taxon>Chaetothyriomycetidae</taxon>
        <taxon>Chaetothyriales</taxon>
        <taxon>Cyphellophoraceae</taxon>
        <taxon>Cyphellophora</taxon>
    </lineage>
</organism>
<dbReference type="InterPro" id="IPR028146">
    <property type="entry name" value="PRKCSH_N"/>
</dbReference>
<dbReference type="Gene3D" id="2.70.130.10">
    <property type="entry name" value="Mannose-6-phosphate receptor binding domain"/>
    <property type="match status" value="1"/>
</dbReference>
<evidence type="ECO:0000256" key="1">
    <source>
        <dbReference type="ARBA" id="ARBA00022387"/>
    </source>
</evidence>
<dbReference type="VEuPathDB" id="FungiDB:AB675_11727"/>
<keyword evidence="4" id="KW-1015">Disulfide bond</keyword>
<dbReference type="InterPro" id="IPR036055">
    <property type="entry name" value="LDL_receptor-like_sf"/>
</dbReference>
<dbReference type="InterPro" id="IPR036607">
    <property type="entry name" value="PRKCSH"/>
</dbReference>
<dbReference type="InterPro" id="IPR009011">
    <property type="entry name" value="Man6P_isomerase_rcpt-bd_dom_sf"/>
</dbReference>
<dbReference type="PROSITE" id="PS51914">
    <property type="entry name" value="MRH"/>
    <property type="match status" value="1"/>
</dbReference>
<dbReference type="GeneID" id="28732479"/>
<dbReference type="STRING" id="1664694.A0A0N0NIH0"/>
<dbReference type="GO" id="GO:0017177">
    <property type="term" value="C:glucosidase II complex"/>
    <property type="evidence" value="ECO:0007669"/>
    <property type="project" value="TreeGrafter"/>
</dbReference>
<dbReference type="Pfam" id="PF12999">
    <property type="entry name" value="PRKCSH-like"/>
    <property type="match status" value="2"/>
</dbReference>
<dbReference type="OrthoDB" id="28322at2759"/>
<evidence type="ECO:0000313" key="9">
    <source>
        <dbReference type="EMBL" id="KPI35429.1"/>
    </source>
</evidence>
<keyword evidence="5" id="KW-0175">Coiled coil</keyword>
<dbReference type="RefSeq" id="XP_017995392.1">
    <property type="nucleotide sequence ID" value="XM_018140598.1"/>
</dbReference>
<evidence type="ECO:0000256" key="5">
    <source>
        <dbReference type="SAM" id="Coils"/>
    </source>
</evidence>
<feature type="compositionally biased region" description="Basic and acidic residues" evidence="6">
    <location>
        <begin position="422"/>
        <end position="434"/>
    </location>
</feature>
<evidence type="ECO:0000256" key="6">
    <source>
        <dbReference type="SAM" id="MobiDB-lite"/>
    </source>
</evidence>
<name>A0A0N0NIH0_9EURO</name>
<dbReference type="SUPFAM" id="SSF50911">
    <property type="entry name" value="Mannose 6-phosphate receptor domain"/>
    <property type="match status" value="1"/>
</dbReference>
<keyword evidence="3" id="KW-0256">Endoplasmic reticulum</keyword>
<dbReference type="PANTHER" id="PTHR12630">
    <property type="entry name" value="N-LINKED OLIGOSACCHARIDE PROCESSING"/>
    <property type="match status" value="1"/>
</dbReference>
<proteinExistence type="predicted"/>
<evidence type="ECO:0000259" key="8">
    <source>
        <dbReference type="PROSITE" id="PS51914"/>
    </source>
</evidence>
<evidence type="ECO:0000256" key="4">
    <source>
        <dbReference type="ARBA" id="ARBA00023157"/>
    </source>
</evidence>
<keyword evidence="2 7" id="KW-0732">Signal</keyword>
<dbReference type="Proteomes" id="UP000038010">
    <property type="component" value="Unassembled WGS sequence"/>
</dbReference>
<evidence type="ECO:0000256" key="3">
    <source>
        <dbReference type="ARBA" id="ARBA00022824"/>
    </source>
</evidence>
<evidence type="ECO:0000256" key="7">
    <source>
        <dbReference type="SAM" id="SignalP"/>
    </source>
</evidence>